<evidence type="ECO:0000313" key="3">
    <source>
        <dbReference type="EMBL" id="SET54990.1"/>
    </source>
</evidence>
<evidence type="ECO:0000313" key="5">
    <source>
        <dbReference type="Proteomes" id="UP000181981"/>
    </source>
</evidence>
<evidence type="ECO:0000256" key="1">
    <source>
        <dbReference type="SAM" id="Phobius"/>
    </source>
</evidence>
<dbReference type="EMBL" id="CP007451">
    <property type="protein sequence ID" value="AHW62298.1"/>
    <property type="molecule type" value="Genomic_DNA"/>
</dbReference>
<evidence type="ECO:0000313" key="2">
    <source>
        <dbReference type="EMBL" id="AHW62298.1"/>
    </source>
</evidence>
<keyword evidence="1" id="KW-1133">Transmembrane helix</keyword>
<name>X5DH46_9BACT</name>
<dbReference type="Proteomes" id="UP000181981">
    <property type="component" value="Unassembled WGS sequence"/>
</dbReference>
<organism evidence="3 5">
    <name type="scientific">Draconibacterium orientale</name>
    <dbReference type="NCBI Taxonomy" id="1168034"/>
    <lineage>
        <taxon>Bacteria</taxon>
        <taxon>Pseudomonadati</taxon>
        <taxon>Bacteroidota</taxon>
        <taxon>Bacteroidia</taxon>
        <taxon>Marinilabiliales</taxon>
        <taxon>Prolixibacteraceae</taxon>
        <taxon>Draconibacterium</taxon>
    </lineage>
</organism>
<proteinExistence type="predicted"/>
<dbReference type="InterPro" id="IPR031709">
    <property type="entry name" value="PutAbiC"/>
</dbReference>
<dbReference type="RefSeq" id="WP_038562078.1">
    <property type="nucleotide sequence ID" value="NZ_FOHT01000016.1"/>
</dbReference>
<keyword evidence="4" id="KW-1185">Reference proteome</keyword>
<keyword evidence="1" id="KW-0812">Transmembrane</keyword>
<feature type="transmembrane region" description="Helical" evidence="1">
    <location>
        <begin position="59"/>
        <end position="77"/>
    </location>
</feature>
<dbReference type="HOGENOM" id="CLU_986033_0_0_10"/>
<sequence>MKKDTSVKRWLKNNYFIILGVIGTIYFIVVTFLFIQAYYDSLNLSSLIDTKAFAEYGSHLAGIGAILAFFFAFATFLKVESANRKKDFETTFFNMLTHFDSIIAQIKVTKENRIEHLNPKNNFEKEYAGRSALNVLLADYLAFARELINIDELGDDDLETEELRIPYRWRQVYNHNLESLPHYFRYYYTLVKFIMTSDKRIDRSLYANLLQAKMSSSEMGLIFYNTFYNSKISQQRGAKEFQTWLNDPDINLFENIDAKSVLSTADLKAKCPKIKFKFEQNK</sequence>
<evidence type="ECO:0000313" key="4">
    <source>
        <dbReference type="Proteomes" id="UP000023772"/>
    </source>
</evidence>
<reference evidence="2 4" key="1">
    <citation type="submission" date="2014-03" db="EMBL/GenBank/DDBJ databases">
        <title>Complete genome sequence of a deeply braunched marine Bacteroidia bacterium Draconibacterium orientale type strain FH5T.</title>
        <authorList>
            <person name="Li X."/>
            <person name="Wang X."/>
            <person name="Xie Z."/>
            <person name="Du Z."/>
            <person name="Chen G."/>
        </authorList>
    </citation>
    <scope>NUCLEOTIDE SEQUENCE [LARGE SCALE GENOMIC DNA]</scope>
    <source>
        <strain evidence="2 4">FH5</strain>
    </source>
</reference>
<reference evidence="3 5" key="2">
    <citation type="submission" date="2016-10" db="EMBL/GenBank/DDBJ databases">
        <authorList>
            <person name="de Groot N.N."/>
        </authorList>
    </citation>
    <scope>NUCLEOTIDE SEQUENCE [LARGE SCALE GENOMIC DNA]</scope>
    <source>
        <strain evidence="3 5">DSM 25947</strain>
    </source>
</reference>
<dbReference type="KEGG" id="dori:FH5T_19230"/>
<dbReference type="AlphaFoldDB" id="X5DH46"/>
<protein>
    <submittedName>
        <fullName evidence="3">Putative phage abortive infection protein</fullName>
    </submittedName>
</protein>
<gene>
    <name evidence="2" type="ORF">FH5T_19230</name>
    <name evidence="3" type="ORF">SAMN05444285_11616</name>
</gene>
<accession>X5DH46</accession>
<dbReference type="OrthoDB" id="6678638at2"/>
<keyword evidence="1" id="KW-0472">Membrane</keyword>
<dbReference type="EMBL" id="FOHT01000016">
    <property type="protein sequence ID" value="SET54990.1"/>
    <property type="molecule type" value="Genomic_DNA"/>
</dbReference>
<dbReference type="STRING" id="1168034.FH5T_19230"/>
<dbReference type="Pfam" id="PF16872">
    <property type="entry name" value="putAbiC"/>
    <property type="match status" value="1"/>
</dbReference>
<dbReference type="Proteomes" id="UP000023772">
    <property type="component" value="Chromosome"/>
</dbReference>
<feature type="transmembrane region" description="Helical" evidence="1">
    <location>
        <begin position="15"/>
        <end position="39"/>
    </location>
</feature>